<sequence>MLRDQKERFIRQGLHRSHLEDAGSFVSHIRDLIREIEENYVLSMKFAKVKSDLILEMGTPYACVRDDTPFAPLLTNFLPIEPPQYGLVPHQAVLVRQQQIASILAVTVGLFGILMLIPQLVASGLLAYSFGIRHAVDVDHIAAIDNITRKLTTNNSSPRTVGMFFALGHSLVVVLACCAILVTQHFMKDMLGTFHQYGSVIGVAVSGSFLLVLGTLNLWTTRQLWMAWKGEGESHSHDVSMGFCLRCCPRLFQAISQPWHMLFVGFLFGLGFDTSTEVGLLGVVAVSNGLAVPASILLLPLLFTSGMCLLDTLNGFLMAWIYRTSLEDDKQKIYFNLFVTATSGSVALLVGLVELLGLLANKANLNGWFWETVQSANDHFEILGIAVVCTFLLAMAVAMCCFRRVFRNRQAGAESSMYIERDLLRYVQSGQFIDRSGV</sequence>
<evidence type="ECO:0000256" key="1">
    <source>
        <dbReference type="ARBA" id="ARBA00004127"/>
    </source>
</evidence>
<name>A0A812JXX4_SYMPI</name>
<feature type="transmembrane region" description="Helical" evidence="8">
    <location>
        <begin position="161"/>
        <end position="182"/>
    </location>
</feature>
<dbReference type="EMBL" id="CAJNIZ010002933">
    <property type="protein sequence ID" value="CAE7216620.1"/>
    <property type="molecule type" value="Genomic_DNA"/>
</dbReference>
<evidence type="ECO:0000256" key="8">
    <source>
        <dbReference type="RuleBase" id="RU362101"/>
    </source>
</evidence>
<dbReference type="Pfam" id="PF03824">
    <property type="entry name" value="NicO"/>
    <property type="match status" value="1"/>
</dbReference>
<keyword evidence="6 8" id="KW-1133">Transmembrane helix</keyword>
<accession>A0A812JXX4</accession>
<feature type="transmembrane region" description="Helical" evidence="8">
    <location>
        <begin position="334"/>
        <end position="360"/>
    </location>
</feature>
<dbReference type="GO" id="GO:0015099">
    <property type="term" value="F:nickel cation transmembrane transporter activity"/>
    <property type="evidence" value="ECO:0007669"/>
    <property type="project" value="UniProtKB-UniRule"/>
</dbReference>
<dbReference type="InterPro" id="IPR004688">
    <property type="entry name" value="Ni/Co_transpt"/>
</dbReference>
<dbReference type="InterPro" id="IPR011541">
    <property type="entry name" value="Ni/Co_transpt_high_affinity"/>
</dbReference>
<dbReference type="PANTHER" id="PTHR31611:SF0">
    <property type="entry name" value="HIGH-AFFINITY NICKEL TRANSPORT PROTEIN NIC1"/>
    <property type="match status" value="1"/>
</dbReference>
<keyword evidence="7 8" id="KW-0472">Membrane</keyword>
<reference evidence="9" key="1">
    <citation type="submission" date="2021-02" db="EMBL/GenBank/DDBJ databases">
        <authorList>
            <person name="Dougan E. K."/>
            <person name="Rhodes N."/>
            <person name="Thang M."/>
            <person name="Chan C."/>
        </authorList>
    </citation>
    <scope>NUCLEOTIDE SEQUENCE</scope>
</reference>
<evidence type="ECO:0000256" key="3">
    <source>
        <dbReference type="ARBA" id="ARBA00022448"/>
    </source>
</evidence>
<dbReference type="AlphaFoldDB" id="A0A812JXX4"/>
<evidence type="ECO:0000313" key="10">
    <source>
        <dbReference type="Proteomes" id="UP000649617"/>
    </source>
</evidence>
<comment type="similarity">
    <text evidence="2 8">Belongs to the NiCoT transporter (TC 2.A.52) family.</text>
</comment>
<keyword evidence="5 8" id="KW-0812">Transmembrane</keyword>
<dbReference type="GO" id="GO:0012505">
    <property type="term" value="C:endomembrane system"/>
    <property type="evidence" value="ECO:0007669"/>
    <property type="project" value="UniProtKB-SubCell"/>
</dbReference>
<evidence type="ECO:0000313" key="9">
    <source>
        <dbReference type="EMBL" id="CAE7216620.1"/>
    </source>
</evidence>
<organism evidence="9 10">
    <name type="scientific">Symbiodinium pilosum</name>
    <name type="common">Dinoflagellate</name>
    <dbReference type="NCBI Taxonomy" id="2952"/>
    <lineage>
        <taxon>Eukaryota</taxon>
        <taxon>Sar</taxon>
        <taxon>Alveolata</taxon>
        <taxon>Dinophyceae</taxon>
        <taxon>Suessiales</taxon>
        <taxon>Symbiodiniaceae</taxon>
        <taxon>Symbiodinium</taxon>
    </lineage>
</organism>
<evidence type="ECO:0000256" key="7">
    <source>
        <dbReference type="ARBA" id="ARBA00023136"/>
    </source>
</evidence>
<dbReference type="GO" id="GO:0005886">
    <property type="term" value="C:plasma membrane"/>
    <property type="evidence" value="ECO:0007669"/>
    <property type="project" value="UniProtKB-SubCell"/>
</dbReference>
<evidence type="ECO:0000256" key="6">
    <source>
        <dbReference type="ARBA" id="ARBA00022989"/>
    </source>
</evidence>
<evidence type="ECO:0000256" key="5">
    <source>
        <dbReference type="ARBA" id="ARBA00022692"/>
    </source>
</evidence>
<keyword evidence="3 8" id="KW-0813">Transport</keyword>
<comment type="subcellular location">
    <subcellularLocation>
        <location evidence="8">Cell membrane</location>
        <topology evidence="8">Multi-pass membrane protein</topology>
    </subcellularLocation>
    <subcellularLocation>
        <location evidence="1">Endomembrane system</location>
        <topology evidence="1">Multi-pass membrane protein</topology>
    </subcellularLocation>
</comment>
<protein>
    <recommendedName>
        <fullName evidence="8">Nickel/cobalt efflux system</fullName>
    </recommendedName>
</protein>
<dbReference type="Proteomes" id="UP000649617">
    <property type="component" value="Unassembled WGS sequence"/>
</dbReference>
<gene>
    <name evidence="9" type="primary">hoxN</name>
    <name evidence="9" type="ORF">SPIL2461_LOCUS2644</name>
</gene>
<feature type="transmembrane region" description="Helical" evidence="8">
    <location>
        <begin position="194"/>
        <end position="219"/>
    </location>
</feature>
<keyword evidence="4" id="KW-0533">Nickel</keyword>
<evidence type="ECO:0000256" key="2">
    <source>
        <dbReference type="ARBA" id="ARBA00010892"/>
    </source>
</evidence>
<feature type="transmembrane region" description="Helical" evidence="8">
    <location>
        <begin position="296"/>
        <end position="322"/>
    </location>
</feature>
<dbReference type="PANTHER" id="PTHR31611">
    <property type="entry name" value="HIGH-AFFINITY NICKEL TRANSPORT PROTEIN NIC1"/>
    <property type="match status" value="1"/>
</dbReference>
<dbReference type="OrthoDB" id="5197598at2759"/>
<comment type="caution">
    <text evidence="9">The sequence shown here is derived from an EMBL/GenBank/DDBJ whole genome shotgun (WGS) entry which is preliminary data.</text>
</comment>
<proteinExistence type="inferred from homology"/>
<keyword evidence="10" id="KW-1185">Reference proteome</keyword>
<evidence type="ECO:0000256" key="4">
    <source>
        <dbReference type="ARBA" id="ARBA00022596"/>
    </source>
</evidence>
<feature type="transmembrane region" description="Helical" evidence="8">
    <location>
        <begin position="380"/>
        <end position="402"/>
    </location>
</feature>
<feature type="transmembrane region" description="Helical" evidence="8">
    <location>
        <begin position="100"/>
        <end position="121"/>
    </location>
</feature>